<dbReference type="SUPFAM" id="SSF51445">
    <property type="entry name" value="(Trans)glycosidases"/>
    <property type="match status" value="1"/>
</dbReference>
<name>A0ABP0JSW0_9DINO</name>
<organism evidence="1 2">
    <name type="scientific">Durusdinium trenchii</name>
    <dbReference type="NCBI Taxonomy" id="1381693"/>
    <lineage>
        <taxon>Eukaryota</taxon>
        <taxon>Sar</taxon>
        <taxon>Alveolata</taxon>
        <taxon>Dinophyceae</taxon>
        <taxon>Suessiales</taxon>
        <taxon>Symbiodiniaceae</taxon>
        <taxon>Durusdinium</taxon>
    </lineage>
</organism>
<comment type="caution">
    <text evidence="1">The sequence shown here is derived from an EMBL/GenBank/DDBJ whole genome shotgun (WGS) entry which is preliminary data.</text>
</comment>
<reference evidence="1 2" key="1">
    <citation type="submission" date="2024-02" db="EMBL/GenBank/DDBJ databases">
        <authorList>
            <person name="Chen Y."/>
            <person name="Shah S."/>
            <person name="Dougan E. K."/>
            <person name="Thang M."/>
            <person name="Chan C."/>
        </authorList>
    </citation>
    <scope>NUCLEOTIDE SEQUENCE [LARGE SCALE GENOMIC DNA]</scope>
</reference>
<dbReference type="EMBL" id="CAXAMN010006413">
    <property type="protein sequence ID" value="CAK9017492.1"/>
    <property type="molecule type" value="Genomic_DNA"/>
</dbReference>
<dbReference type="InterPro" id="IPR013783">
    <property type="entry name" value="Ig-like_fold"/>
</dbReference>
<feature type="non-terminal residue" evidence="1">
    <location>
        <position position="723"/>
    </location>
</feature>
<dbReference type="InterPro" id="IPR014756">
    <property type="entry name" value="Ig_E-set"/>
</dbReference>
<dbReference type="InterPro" id="IPR017853">
    <property type="entry name" value="GH"/>
</dbReference>
<dbReference type="Gene3D" id="2.60.40.10">
    <property type="entry name" value="Immunoglobulins"/>
    <property type="match status" value="1"/>
</dbReference>
<dbReference type="Pfam" id="PF02922">
    <property type="entry name" value="CBM_48"/>
    <property type="match status" value="1"/>
</dbReference>
<dbReference type="Proteomes" id="UP001642484">
    <property type="component" value="Unassembled WGS sequence"/>
</dbReference>
<keyword evidence="2" id="KW-1185">Reference proteome</keyword>
<accession>A0ABP0JSW0</accession>
<dbReference type="SUPFAM" id="SSF81296">
    <property type="entry name" value="E set domains"/>
    <property type="match status" value="1"/>
</dbReference>
<evidence type="ECO:0000313" key="1">
    <source>
        <dbReference type="EMBL" id="CAK9017492.1"/>
    </source>
</evidence>
<dbReference type="InterPro" id="IPR004193">
    <property type="entry name" value="Glyco_hydro_13_N"/>
</dbReference>
<protein>
    <submittedName>
        <fullName evidence="1">Uncharacterized protein</fullName>
    </submittedName>
</protein>
<evidence type="ECO:0000313" key="2">
    <source>
        <dbReference type="Proteomes" id="UP001642484"/>
    </source>
</evidence>
<proteinExistence type="predicted"/>
<sequence>MDFQLQLLEKTPEACTVSYDDVQLLADAQQPNPKHVLGVQVMGQHVVLRCWVSGARSVSVINELDIFLPECADAKEDPPEKVPLLPVEHCPPECPWLFERAFLYGGKEDKSQLQHWSFQICVQYSGGGTSTLTYLHSLGPLLPESFLTGWSHGMTETPPASMFGAHHMELYTHKPGLWGTRFAVWAPGAHSVSLVGDFNFWDKRAHPMCCREKFGVWELFLPMWDLRGQKYAYNIVTGALEEVIKADPYALEFVDPAEGHDAKIPECDDYSRSAWHGNYTWTDQVWLAQRLAKFGGEMWSSQPLSIYEVHLGSWAPSATNYRDIAQPLVQHLKELNFTAVEFLPVTQYPCDQSWGYQCAAGLYAVDRRLGTPDDFRYLIDTLHNNGIAVFMDFVGAHFAKDEWGLVNYSGTPQYEYEGTLGEIPGWGTARYNYSKAEVQAYLLGAAHHWIDHFHIDGLRVDAVAAMIYKNFGREEDGDEIMAGKGRLNEDGIALLKRLCVEVRTRHPGVLLSAEESTNFRWVTDRPAENGTERQRDDFRDLGFHMKWNMGFTYDALSYFGSSFKERRSLDTFGWKRLAWFLNYAYNERWILPFSHDNMQRKSLVDQMAEDKNAGEVGEDVRFAQMRVLLLYTIGMLGRPLLFMGAEIGESWSCAEPIDWDAAALDPQKNLLRRWVAKLLKLYRDIPCLHRQDDRADGFHWLDKDSGSQCVYCWKRMARNELQA</sequence>
<dbReference type="InterPro" id="IPR006047">
    <property type="entry name" value="GH13_cat_dom"/>
</dbReference>
<gene>
    <name evidence="1" type="ORF">CCMP2556_LOCUS12891</name>
</gene>
<dbReference type="CDD" id="cd02855">
    <property type="entry name" value="E_set_GBE_prok_N"/>
    <property type="match status" value="1"/>
</dbReference>
<dbReference type="PANTHER" id="PTHR43651">
    <property type="entry name" value="1,4-ALPHA-GLUCAN-BRANCHING ENZYME"/>
    <property type="match status" value="1"/>
</dbReference>
<dbReference type="CDD" id="cd11322">
    <property type="entry name" value="AmyAc_Glg_BE"/>
    <property type="match status" value="1"/>
</dbReference>
<dbReference type="InterPro" id="IPR044143">
    <property type="entry name" value="GlgB_N_E_set_prok"/>
</dbReference>
<dbReference type="SMART" id="SM00642">
    <property type="entry name" value="Aamy"/>
    <property type="match status" value="1"/>
</dbReference>
<dbReference type="Pfam" id="PF00128">
    <property type="entry name" value="Alpha-amylase"/>
    <property type="match status" value="1"/>
</dbReference>
<dbReference type="Gene3D" id="3.20.20.80">
    <property type="entry name" value="Glycosidases"/>
    <property type="match status" value="1"/>
</dbReference>
<dbReference type="PANTHER" id="PTHR43651:SF3">
    <property type="entry name" value="1,4-ALPHA-GLUCAN-BRANCHING ENZYME"/>
    <property type="match status" value="1"/>
</dbReference>